<evidence type="ECO:0000313" key="6">
    <source>
        <dbReference type="EMBL" id="BBU84974.1"/>
    </source>
</evidence>
<dbReference type="PANTHER" id="PTHR42847">
    <property type="entry name" value="ALKANESULFONATE MONOOXYGENASE"/>
    <property type="match status" value="1"/>
</dbReference>
<dbReference type="AlphaFoldDB" id="A0A8S0FW08"/>
<dbReference type="InterPro" id="IPR011251">
    <property type="entry name" value="Luciferase-like_dom"/>
</dbReference>
<keyword evidence="4" id="KW-0503">Monooxygenase</keyword>
<keyword evidence="2" id="KW-0288">FMN</keyword>
<evidence type="ECO:0000259" key="5">
    <source>
        <dbReference type="Pfam" id="PF00296"/>
    </source>
</evidence>
<dbReference type="InterPro" id="IPR050172">
    <property type="entry name" value="SsuD_RutA_monooxygenase"/>
</dbReference>
<keyword evidence="3" id="KW-0560">Oxidoreductase</keyword>
<evidence type="ECO:0000256" key="2">
    <source>
        <dbReference type="ARBA" id="ARBA00022643"/>
    </source>
</evidence>
<dbReference type="GO" id="GO:0046306">
    <property type="term" value="P:alkanesulfonate catabolic process"/>
    <property type="evidence" value="ECO:0007669"/>
    <property type="project" value="TreeGrafter"/>
</dbReference>
<dbReference type="GO" id="GO:0008726">
    <property type="term" value="F:alkanesulfonate monooxygenase activity"/>
    <property type="evidence" value="ECO:0007669"/>
    <property type="project" value="TreeGrafter"/>
</dbReference>
<dbReference type="SUPFAM" id="SSF51679">
    <property type="entry name" value="Bacterial luciferase-like"/>
    <property type="match status" value="1"/>
</dbReference>
<dbReference type="EMBL" id="AP022360">
    <property type="protein sequence ID" value="BBU84974.1"/>
    <property type="molecule type" value="Genomic_DNA"/>
</dbReference>
<reference evidence="6 7" key="1">
    <citation type="submission" date="2020-01" db="EMBL/GenBank/DDBJ databases">
        <title>Dynamics of blaIMP-6 dissemination in carbapenem resistant Enterobacteriacea isolated from regional surveillance in Osaka, Japan.</title>
        <authorList>
            <person name="Abe R."/>
            <person name="Akeda Y."/>
            <person name="Sugawara Y."/>
            <person name="Yamamoto N."/>
            <person name="Tomono K."/>
            <person name="Takeuchi D."/>
            <person name="Kawahara R."/>
            <person name="Hamada S."/>
        </authorList>
    </citation>
    <scope>NUCLEOTIDE SEQUENCE [LARGE SCALE GENOMIC DNA]</scope>
    <source>
        <strain evidence="6 7">E300</strain>
    </source>
</reference>
<dbReference type="Pfam" id="PF00296">
    <property type="entry name" value="Bac_luciferase"/>
    <property type="match status" value="1"/>
</dbReference>
<dbReference type="PANTHER" id="PTHR42847:SF4">
    <property type="entry name" value="ALKANESULFONATE MONOOXYGENASE-RELATED"/>
    <property type="match status" value="1"/>
</dbReference>
<evidence type="ECO:0000256" key="3">
    <source>
        <dbReference type="ARBA" id="ARBA00023002"/>
    </source>
</evidence>
<evidence type="ECO:0000256" key="1">
    <source>
        <dbReference type="ARBA" id="ARBA00022630"/>
    </source>
</evidence>
<organism evidence="6 7">
    <name type="scientific">Escherichia coli</name>
    <dbReference type="NCBI Taxonomy" id="562"/>
    <lineage>
        <taxon>Bacteria</taxon>
        <taxon>Pseudomonadati</taxon>
        <taxon>Pseudomonadota</taxon>
        <taxon>Gammaproteobacteria</taxon>
        <taxon>Enterobacterales</taxon>
        <taxon>Enterobacteriaceae</taxon>
        <taxon>Escherichia</taxon>
    </lineage>
</organism>
<sequence length="208" mass="23351">MSLNMFWFLPTHGDGHYLGTEEGSRPVDHGYLQQIAQAADRLGYTGVLIPTGRSCEDAWLVAASMIPVTQRLKFLVALRPSVTSPTVAARQAATLDRLSNGRALFNLVTGSDPQELAGDGVFLDHSERYEASAEFTQVWRRLLLGEIPKRMLWISTANIFMYAGPNCSSRRFNSLILRFTLADRQMSPRSWRQNKLISTLPGANHRNW</sequence>
<dbReference type="Gene3D" id="3.20.20.30">
    <property type="entry name" value="Luciferase-like domain"/>
    <property type="match status" value="1"/>
</dbReference>
<gene>
    <name evidence="6" type="ORF">EIMP300_63740</name>
</gene>
<protein>
    <recommendedName>
        <fullName evidence="5">Luciferase-like domain-containing protein</fullName>
    </recommendedName>
</protein>
<evidence type="ECO:0000256" key="4">
    <source>
        <dbReference type="ARBA" id="ARBA00023033"/>
    </source>
</evidence>
<name>A0A8S0FW08_ECOLX</name>
<evidence type="ECO:0000313" key="7">
    <source>
        <dbReference type="Proteomes" id="UP000467488"/>
    </source>
</evidence>
<dbReference type="Proteomes" id="UP000467488">
    <property type="component" value="Chromosome"/>
</dbReference>
<feature type="domain" description="Luciferase-like" evidence="5">
    <location>
        <begin position="5"/>
        <end position="146"/>
    </location>
</feature>
<dbReference type="InterPro" id="IPR036661">
    <property type="entry name" value="Luciferase-like_sf"/>
</dbReference>
<keyword evidence="1" id="KW-0285">Flavoprotein</keyword>
<accession>A0A8S0FW08</accession>
<proteinExistence type="predicted"/>